<gene>
    <name evidence="6" type="ORF">DCHRY22_LOCUS10837</name>
</gene>
<comment type="subcellular location">
    <subcellularLocation>
        <location evidence="5">Membrane</location>
        <topology evidence="5">Single-pass membrane protein</topology>
    </subcellularLocation>
</comment>
<feature type="chain" id="PRO_5035342012" description="UDP-glucuronosyltransferase" evidence="5">
    <location>
        <begin position="22"/>
        <end position="514"/>
    </location>
</feature>
<dbReference type="PROSITE" id="PS00375">
    <property type="entry name" value="UDPGT"/>
    <property type="match status" value="1"/>
</dbReference>
<dbReference type="EMBL" id="CAKASE010000072">
    <property type="protein sequence ID" value="CAG9574285.1"/>
    <property type="molecule type" value="Genomic_DNA"/>
</dbReference>
<dbReference type="Pfam" id="PF00201">
    <property type="entry name" value="UDPGT"/>
    <property type="match status" value="1"/>
</dbReference>
<dbReference type="GO" id="GO:0016020">
    <property type="term" value="C:membrane"/>
    <property type="evidence" value="ECO:0007669"/>
    <property type="project" value="UniProtKB-SubCell"/>
</dbReference>
<keyword evidence="3 4" id="KW-0808">Transferase</keyword>
<dbReference type="OrthoDB" id="5835829at2759"/>
<evidence type="ECO:0000256" key="1">
    <source>
        <dbReference type="ARBA" id="ARBA00009995"/>
    </source>
</evidence>
<comment type="catalytic activity">
    <reaction evidence="5">
        <text>glucuronate acceptor + UDP-alpha-D-glucuronate = acceptor beta-D-glucuronoside + UDP + H(+)</text>
        <dbReference type="Rhea" id="RHEA:21032"/>
        <dbReference type="ChEBI" id="CHEBI:15378"/>
        <dbReference type="ChEBI" id="CHEBI:58052"/>
        <dbReference type="ChEBI" id="CHEBI:58223"/>
        <dbReference type="ChEBI" id="CHEBI:132367"/>
        <dbReference type="ChEBI" id="CHEBI:132368"/>
        <dbReference type="EC" id="2.4.1.17"/>
    </reaction>
</comment>
<evidence type="ECO:0000256" key="3">
    <source>
        <dbReference type="ARBA" id="ARBA00022679"/>
    </source>
</evidence>
<dbReference type="InterPro" id="IPR002213">
    <property type="entry name" value="UDP_glucos_trans"/>
</dbReference>
<evidence type="ECO:0000313" key="6">
    <source>
        <dbReference type="EMBL" id="CAG9574285.1"/>
    </source>
</evidence>
<dbReference type="GO" id="GO:0015020">
    <property type="term" value="F:glucuronosyltransferase activity"/>
    <property type="evidence" value="ECO:0007669"/>
    <property type="project" value="UniProtKB-EC"/>
</dbReference>
<keyword evidence="7" id="KW-1185">Reference proteome</keyword>
<dbReference type="SUPFAM" id="SSF53756">
    <property type="entry name" value="UDP-Glycosyltransferase/glycogen phosphorylase"/>
    <property type="match status" value="1"/>
</dbReference>
<comment type="similarity">
    <text evidence="1 4">Belongs to the UDP-glycosyltransferase family.</text>
</comment>
<organism evidence="6 7">
    <name type="scientific">Danaus chrysippus</name>
    <name type="common">African queen</name>
    <dbReference type="NCBI Taxonomy" id="151541"/>
    <lineage>
        <taxon>Eukaryota</taxon>
        <taxon>Metazoa</taxon>
        <taxon>Ecdysozoa</taxon>
        <taxon>Arthropoda</taxon>
        <taxon>Hexapoda</taxon>
        <taxon>Insecta</taxon>
        <taxon>Pterygota</taxon>
        <taxon>Neoptera</taxon>
        <taxon>Endopterygota</taxon>
        <taxon>Lepidoptera</taxon>
        <taxon>Glossata</taxon>
        <taxon>Ditrysia</taxon>
        <taxon>Papilionoidea</taxon>
        <taxon>Nymphalidae</taxon>
        <taxon>Danainae</taxon>
        <taxon>Danaini</taxon>
        <taxon>Danaina</taxon>
        <taxon>Danaus</taxon>
        <taxon>Anosia</taxon>
    </lineage>
</organism>
<reference evidence="6" key="1">
    <citation type="submission" date="2021-09" db="EMBL/GenBank/DDBJ databases">
        <authorList>
            <person name="Martin H S."/>
        </authorList>
    </citation>
    <scope>NUCLEOTIDE SEQUENCE</scope>
</reference>
<feature type="signal peptide" evidence="5">
    <location>
        <begin position="1"/>
        <end position="21"/>
    </location>
</feature>
<evidence type="ECO:0000256" key="5">
    <source>
        <dbReference type="RuleBase" id="RU362059"/>
    </source>
</evidence>
<keyword evidence="5" id="KW-0812">Transmembrane</keyword>
<proteinExistence type="inferred from homology"/>
<sequence>METHAMRRVVLFLWLACCVRAHHILCVQTVPSRSHHTLMMGIARPLLHAGHQVTMITTFPEEKPMKNLRHIDVGHIRDMVPNVVLTDTSGFSHNFVKEFARNISRSTLETPAVREALIKQNFDAVVTEWFFSDSDAGYAAVQQAPWILLSGMLMQTHLENIIDSVRSIPTIPTFMNDAPIPMSFWQRLVNTGSYVLMTGANILDQSRMESNYVSDFSAISSARGVPLPPYKDALYNVSVLLVNSHSSFAPARSLPPNVVDIGGYHIDENIAPLPKDLQDLLDSSNKGVVYFSMGSVLKSAQLPEKTKKGLIKLFSELPYTVLWKFEEKIEGLPKNVHVRPWMPQSSILAHPNVRVFITHGGLLSTLESLYHGVPLIAIPVFGDQPGNAKRCVREGRALMVTIGEDMAQDLEKALKEMLGNDSYYKKAKELSKLFRSRPVKPNKLIQHYVELAIESKGAFHLRSKTHLYKWYELWMLDQVVFVLAILAIVFSLLKKIAGLFMTKQKNKGKKEKKN</sequence>
<evidence type="ECO:0000256" key="4">
    <source>
        <dbReference type="RuleBase" id="RU003718"/>
    </source>
</evidence>
<accession>A0A8J2QZF2</accession>
<dbReference type="PANTHER" id="PTHR48043:SF159">
    <property type="entry name" value="EG:EG0003.4 PROTEIN-RELATED"/>
    <property type="match status" value="1"/>
</dbReference>
<evidence type="ECO:0000256" key="2">
    <source>
        <dbReference type="ARBA" id="ARBA00022676"/>
    </source>
</evidence>
<dbReference type="InterPro" id="IPR035595">
    <property type="entry name" value="UDP_glycos_trans_CS"/>
</dbReference>
<name>A0A8J2QZF2_9NEOP</name>
<dbReference type="InterPro" id="IPR050271">
    <property type="entry name" value="UDP-glycosyltransferase"/>
</dbReference>
<keyword evidence="5" id="KW-0732">Signal</keyword>
<evidence type="ECO:0000313" key="7">
    <source>
        <dbReference type="Proteomes" id="UP000789524"/>
    </source>
</evidence>
<keyword evidence="5" id="KW-0472">Membrane</keyword>
<dbReference type="Proteomes" id="UP000789524">
    <property type="component" value="Unassembled WGS sequence"/>
</dbReference>
<dbReference type="Gene3D" id="3.40.50.2000">
    <property type="entry name" value="Glycogen Phosphorylase B"/>
    <property type="match status" value="2"/>
</dbReference>
<dbReference type="PANTHER" id="PTHR48043">
    <property type="entry name" value="EG:EG0003.4 PROTEIN-RELATED"/>
    <property type="match status" value="1"/>
</dbReference>
<comment type="caution">
    <text evidence="6">The sequence shown here is derived from an EMBL/GenBank/DDBJ whole genome shotgun (WGS) entry which is preliminary data.</text>
</comment>
<protein>
    <recommendedName>
        <fullName evidence="5">UDP-glucuronosyltransferase</fullName>
        <ecNumber evidence="5">2.4.1.17</ecNumber>
    </recommendedName>
</protein>
<keyword evidence="2 4" id="KW-0328">Glycosyltransferase</keyword>
<dbReference type="AlphaFoldDB" id="A0A8J2QZF2"/>
<feature type="transmembrane region" description="Helical" evidence="5">
    <location>
        <begin position="473"/>
        <end position="493"/>
    </location>
</feature>
<dbReference type="EC" id="2.4.1.17" evidence="5"/>
<dbReference type="FunFam" id="3.40.50.2000:FF:000050">
    <property type="entry name" value="UDP-glucuronosyltransferase"/>
    <property type="match status" value="1"/>
</dbReference>
<keyword evidence="5" id="KW-1133">Transmembrane helix</keyword>
<dbReference type="CDD" id="cd03784">
    <property type="entry name" value="GT1_Gtf-like"/>
    <property type="match status" value="1"/>
</dbReference>